<gene>
    <name evidence="8" type="ORF">E6C50_01585</name>
</gene>
<dbReference type="EMBL" id="SSNZ01000001">
    <property type="protein sequence ID" value="THF52925.1"/>
    <property type="molecule type" value="Genomic_DNA"/>
</dbReference>
<evidence type="ECO:0000256" key="5">
    <source>
        <dbReference type="ARBA" id="ARBA00023136"/>
    </source>
</evidence>
<feature type="domain" description="EamA" evidence="7">
    <location>
        <begin position="4"/>
        <end position="131"/>
    </location>
</feature>
<keyword evidence="3 6" id="KW-0812">Transmembrane</keyword>
<feature type="transmembrane region" description="Helical" evidence="6">
    <location>
        <begin position="32"/>
        <end position="48"/>
    </location>
</feature>
<dbReference type="PANTHER" id="PTHR32322">
    <property type="entry name" value="INNER MEMBRANE TRANSPORTER"/>
    <property type="match status" value="1"/>
</dbReference>
<dbReference type="Gene3D" id="1.10.3730.20">
    <property type="match status" value="1"/>
</dbReference>
<feature type="domain" description="EamA" evidence="7">
    <location>
        <begin position="148"/>
        <end position="281"/>
    </location>
</feature>
<feature type="transmembrane region" description="Helical" evidence="6">
    <location>
        <begin position="176"/>
        <end position="195"/>
    </location>
</feature>
<evidence type="ECO:0000256" key="1">
    <source>
        <dbReference type="ARBA" id="ARBA00004141"/>
    </source>
</evidence>
<evidence type="ECO:0000256" key="6">
    <source>
        <dbReference type="SAM" id="Phobius"/>
    </source>
</evidence>
<evidence type="ECO:0000256" key="4">
    <source>
        <dbReference type="ARBA" id="ARBA00022989"/>
    </source>
</evidence>
<dbReference type="AlphaFoldDB" id="A0A4S4A4P6"/>
<dbReference type="GO" id="GO:0016020">
    <property type="term" value="C:membrane"/>
    <property type="evidence" value="ECO:0007669"/>
    <property type="project" value="UniProtKB-SubCell"/>
</dbReference>
<name>A0A4S4A4P6_9FLAO</name>
<feature type="transmembrane region" description="Helical" evidence="6">
    <location>
        <begin position="144"/>
        <end position="164"/>
    </location>
</feature>
<dbReference type="SUPFAM" id="SSF103481">
    <property type="entry name" value="Multidrug resistance efflux transporter EmrE"/>
    <property type="match status" value="2"/>
</dbReference>
<feature type="transmembrane region" description="Helical" evidence="6">
    <location>
        <begin position="265"/>
        <end position="287"/>
    </location>
</feature>
<dbReference type="Pfam" id="PF00892">
    <property type="entry name" value="EamA"/>
    <property type="match status" value="2"/>
</dbReference>
<comment type="caution">
    <text evidence="8">The sequence shown here is derived from an EMBL/GenBank/DDBJ whole genome shotgun (WGS) entry which is preliminary data.</text>
</comment>
<organism evidence="8 9">
    <name type="scientific">Flavobacterium supellecticarium</name>
    <dbReference type="NCBI Taxonomy" id="2565924"/>
    <lineage>
        <taxon>Bacteria</taxon>
        <taxon>Pseudomonadati</taxon>
        <taxon>Bacteroidota</taxon>
        <taxon>Flavobacteriia</taxon>
        <taxon>Flavobacteriales</taxon>
        <taxon>Flavobacteriaceae</taxon>
        <taxon>Flavobacterium</taxon>
    </lineage>
</organism>
<comment type="similarity">
    <text evidence="2">Belongs to the EamA transporter family.</text>
</comment>
<keyword evidence="5 6" id="KW-0472">Membrane</keyword>
<evidence type="ECO:0000256" key="3">
    <source>
        <dbReference type="ARBA" id="ARBA00022692"/>
    </source>
</evidence>
<dbReference type="Proteomes" id="UP000307507">
    <property type="component" value="Unassembled WGS sequence"/>
</dbReference>
<reference evidence="8 9" key="1">
    <citation type="submission" date="2019-04" db="EMBL/GenBank/DDBJ databases">
        <title>Flavobacterium sp. nov. isolated from construction timber.</title>
        <authorList>
            <person name="Lin S.-Y."/>
            <person name="Chang C.-T."/>
            <person name="Young C.-C."/>
        </authorList>
    </citation>
    <scope>NUCLEOTIDE SEQUENCE [LARGE SCALE GENOMIC DNA]</scope>
    <source>
        <strain evidence="8 9">CC-CTC003</strain>
    </source>
</reference>
<protein>
    <submittedName>
        <fullName evidence="8">EamA/RhaT family transporter</fullName>
    </submittedName>
</protein>
<dbReference type="PANTHER" id="PTHR32322:SF2">
    <property type="entry name" value="EAMA DOMAIN-CONTAINING PROTEIN"/>
    <property type="match status" value="1"/>
</dbReference>
<feature type="transmembrane region" description="Helical" evidence="6">
    <location>
        <begin position="60"/>
        <end position="79"/>
    </location>
</feature>
<dbReference type="RefSeq" id="WP_136401450.1">
    <property type="nucleotide sequence ID" value="NZ_SSNZ01000001.1"/>
</dbReference>
<keyword evidence="9" id="KW-1185">Reference proteome</keyword>
<feature type="transmembrane region" description="Helical" evidence="6">
    <location>
        <begin position="91"/>
        <end position="108"/>
    </location>
</feature>
<evidence type="ECO:0000259" key="7">
    <source>
        <dbReference type="Pfam" id="PF00892"/>
    </source>
</evidence>
<feature type="transmembrane region" description="Helical" evidence="6">
    <location>
        <begin position="207"/>
        <end position="225"/>
    </location>
</feature>
<keyword evidence="4 6" id="KW-1133">Transmembrane helix</keyword>
<accession>A0A4S4A4P6</accession>
<dbReference type="InterPro" id="IPR000620">
    <property type="entry name" value="EamA_dom"/>
</dbReference>
<proteinExistence type="inferred from homology"/>
<feature type="transmembrane region" description="Helical" evidence="6">
    <location>
        <begin position="6"/>
        <end position="25"/>
    </location>
</feature>
<evidence type="ECO:0000313" key="8">
    <source>
        <dbReference type="EMBL" id="THF52925.1"/>
    </source>
</evidence>
<evidence type="ECO:0000313" key="9">
    <source>
        <dbReference type="Proteomes" id="UP000307507"/>
    </source>
</evidence>
<feature type="transmembrane region" description="Helical" evidence="6">
    <location>
        <begin position="237"/>
        <end position="258"/>
    </location>
</feature>
<feature type="transmembrane region" description="Helical" evidence="6">
    <location>
        <begin position="114"/>
        <end position="132"/>
    </location>
</feature>
<dbReference type="InterPro" id="IPR050638">
    <property type="entry name" value="AA-Vitamin_Transporters"/>
</dbReference>
<comment type="subcellular location">
    <subcellularLocation>
        <location evidence="1">Membrane</location>
        <topology evidence="1">Multi-pass membrane protein</topology>
    </subcellularLocation>
</comment>
<dbReference type="OrthoDB" id="1524053at2"/>
<sequence length="288" mass="31728">MHFLIFSILCSVSVGILFKIARRYAVSFQQMINYNYVVAIILCYLAYQPDIHMVTSNAPWSLYSLLALLLPTVFLVLAASVRHIGIVKTDIAQRFSLIISILAAFFVFNESISPVKWIGLAIGFTAIFLVLYRNETTSGEKNNGWYPIIVLLGFGIIDVCFKLIAASTEIPYTTSLFVVFCGALVVSTAITLYTLLVKKEKTNGKSLLFGLALGILNFGNILFYLKAHKALHDNPSTVFASMNFGVILLGTLAGTLLFKEKISRLNAIGIFLAFLAIIVITASQLYAL</sequence>
<dbReference type="InterPro" id="IPR037185">
    <property type="entry name" value="EmrE-like"/>
</dbReference>
<evidence type="ECO:0000256" key="2">
    <source>
        <dbReference type="ARBA" id="ARBA00007362"/>
    </source>
</evidence>